<organism evidence="1 2">
    <name type="scientific">Pterulicium gracile</name>
    <dbReference type="NCBI Taxonomy" id="1884261"/>
    <lineage>
        <taxon>Eukaryota</taxon>
        <taxon>Fungi</taxon>
        <taxon>Dikarya</taxon>
        <taxon>Basidiomycota</taxon>
        <taxon>Agaricomycotina</taxon>
        <taxon>Agaricomycetes</taxon>
        <taxon>Agaricomycetidae</taxon>
        <taxon>Agaricales</taxon>
        <taxon>Pleurotineae</taxon>
        <taxon>Pterulaceae</taxon>
        <taxon>Pterulicium</taxon>
    </lineage>
</organism>
<sequence>MACCSAASSLVMDCIAIELEDLIDSSFLFSRFITVPVVPDSWITLVVEPTSNTFLNKASFLRHKWRFLIPRRAREYPGCFEPGKISSPFMPSRSIMHIHLRPRSFSSPLRDVHLLSARAAPKVSRATEISLRDAQPSGSSRFFDILLLTTTPSPVNLSPKVSTGPTQYGSTTAQALSFIARKAPALSPVYSVVCGLFRWSG</sequence>
<keyword evidence="2" id="KW-1185">Reference proteome</keyword>
<reference evidence="1 2" key="1">
    <citation type="journal article" date="2019" name="Nat. Ecol. Evol.">
        <title>Megaphylogeny resolves global patterns of mushroom evolution.</title>
        <authorList>
            <person name="Varga T."/>
            <person name="Krizsan K."/>
            <person name="Foldi C."/>
            <person name="Dima B."/>
            <person name="Sanchez-Garcia M."/>
            <person name="Sanchez-Ramirez S."/>
            <person name="Szollosi G.J."/>
            <person name="Szarkandi J.G."/>
            <person name="Papp V."/>
            <person name="Albert L."/>
            <person name="Andreopoulos W."/>
            <person name="Angelini C."/>
            <person name="Antonin V."/>
            <person name="Barry K.W."/>
            <person name="Bougher N.L."/>
            <person name="Buchanan P."/>
            <person name="Buyck B."/>
            <person name="Bense V."/>
            <person name="Catcheside P."/>
            <person name="Chovatia M."/>
            <person name="Cooper J."/>
            <person name="Damon W."/>
            <person name="Desjardin D."/>
            <person name="Finy P."/>
            <person name="Geml J."/>
            <person name="Haridas S."/>
            <person name="Hughes K."/>
            <person name="Justo A."/>
            <person name="Karasinski D."/>
            <person name="Kautmanova I."/>
            <person name="Kiss B."/>
            <person name="Kocsube S."/>
            <person name="Kotiranta H."/>
            <person name="LaButti K.M."/>
            <person name="Lechner B.E."/>
            <person name="Liimatainen K."/>
            <person name="Lipzen A."/>
            <person name="Lukacs Z."/>
            <person name="Mihaltcheva S."/>
            <person name="Morgado L.N."/>
            <person name="Niskanen T."/>
            <person name="Noordeloos M.E."/>
            <person name="Ohm R.A."/>
            <person name="Ortiz-Santana B."/>
            <person name="Ovrebo C."/>
            <person name="Racz N."/>
            <person name="Riley R."/>
            <person name="Savchenko A."/>
            <person name="Shiryaev A."/>
            <person name="Soop K."/>
            <person name="Spirin V."/>
            <person name="Szebenyi C."/>
            <person name="Tomsovsky M."/>
            <person name="Tulloss R.E."/>
            <person name="Uehling J."/>
            <person name="Grigoriev I.V."/>
            <person name="Vagvolgyi C."/>
            <person name="Papp T."/>
            <person name="Martin F.M."/>
            <person name="Miettinen O."/>
            <person name="Hibbett D.S."/>
            <person name="Nagy L.G."/>
        </authorList>
    </citation>
    <scope>NUCLEOTIDE SEQUENCE [LARGE SCALE GENOMIC DNA]</scope>
    <source>
        <strain evidence="1 2">CBS 309.79</strain>
    </source>
</reference>
<evidence type="ECO:0000313" key="1">
    <source>
        <dbReference type="EMBL" id="TFK99394.1"/>
    </source>
</evidence>
<dbReference type="AlphaFoldDB" id="A0A5C3QBG5"/>
<name>A0A5C3QBG5_9AGAR</name>
<accession>A0A5C3QBG5</accession>
<proteinExistence type="predicted"/>
<evidence type="ECO:0000313" key="2">
    <source>
        <dbReference type="Proteomes" id="UP000305067"/>
    </source>
</evidence>
<dbReference type="EMBL" id="ML178834">
    <property type="protein sequence ID" value="TFK99394.1"/>
    <property type="molecule type" value="Genomic_DNA"/>
</dbReference>
<protein>
    <submittedName>
        <fullName evidence="1">Uncharacterized protein</fullName>
    </submittedName>
</protein>
<gene>
    <name evidence="1" type="ORF">BDV98DRAFT_180365</name>
</gene>
<dbReference type="Proteomes" id="UP000305067">
    <property type="component" value="Unassembled WGS sequence"/>
</dbReference>